<protein>
    <submittedName>
        <fullName evidence="1">Uncharacterized protein</fullName>
    </submittedName>
</protein>
<keyword evidence="2" id="KW-1185">Reference proteome</keyword>
<proteinExistence type="predicted"/>
<reference evidence="1 2" key="1">
    <citation type="submission" date="2024-03" db="EMBL/GenBank/DDBJ databases">
        <title>Aureococcus anophagefferens CCMP1851 and Kratosvirus quantuckense: Draft genome of a second virus-susceptible host strain in the model system.</title>
        <authorList>
            <person name="Chase E."/>
            <person name="Truchon A.R."/>
            <person name="Schepens W."/>
            <person name="Wilhelm S.W."/>
        </authorList>
    </citation>
    <scope>NUCLEOTIDE SEQUENCE [LARGE SCALE GENOMIC DNA]</scope>
    <source>
        <strain evidence="1 2">CCMP1851</strain>
    </source>
</reference>
<organism evidence="1 2">
    <name type="scientific">Aureococcus anophagefferens</name>
    <name type="common">Harmful bloom alga</name>
    <dbReference type="NCBI Taxonomy" id="44056"/>
    <lineage>
        <taxon>Eukaryota</taxon>
        <taxon>Sar</taxon>
        <taxon>Stramenopiles</taxon>
        <taxon>Ochrophyta</taxon>
        <taxon>Pelagophyceae</taxon>
        <taxon>Pelagomonadales</taxon>
        <taxon>Pelagomonadaceae</taxon>
        <taxon>Aureococcus</taxon>
    </lineage>
</organism>
<sequence>MVDAWSADAPSAEIDGYGDDSCSIIGEFEENYVDSCEREADVPLVSTMKVLYDIKVEDVDEANEISGRITSADPAAVSIEGLEDVTCLSIAAPANYTTFA</sequence>
<dbReference type="EMBL" id="JBBJCI010000038">
    <property type="protein sequence ID" value="KAK7250213.1"/>
    <property type="molecule type" value="Genomic_DNA"/>
</dbReference>
<evidence type="ECO:0000313" key="1">
    <source>
        <dbReference type="EMBL" id="KAK7250213.1"/>
    </source>
</evidence>
<evidence type="ECO:0000313" key="2">
    <source>
        <dbReference type="Proteomes" id="UP001363151"/>
    </source>
</evidence>
<gene>
    <name evidence="1" type="ORF">SO694_00006654</name>
</gene>
<comment type="caution">
    <text evidence="1">The sequence shown here is derived from an EMBL/GenBank/DDBJ whole genome shotgun (WGS) entry which is preliminary data.</text>
</comment>
<dbReference type="Proteomes" id="UP001363151">
    <property type="component" value="Unassembled WGS sequence"/>
</dbReference>
<accession>A0ABR1GB00</accession>
<name>A0ABR1GB00_AURAN</name>